<evidence type="ECO:0000313" key="1">
    <source>
        <dbReference type="EnsemblPlants" id="AET3Gv20786900.10"/>
    </source>
</evidence>
<evidence type="ECO:0000313" key="2">
    <source>
        <dbReference type="Proteomes" id="UP000015105"/>
    </source>
</evidence>
<reference evidence="2" key="1">
    <citation type="journal article" date="2014" name="Science">
        <title>Ancient hybridizations among the ancestral genomes of bread wheat.</title>
        <authorList>
            <consortium name="International Wheat Genome Sequencing Consortium,"/>
            <person name="Marcussen T."/>
            <person name="Sandve S.R."/>
            <person name="Heier L."/>
            <person name="Spannagl M."/>
            <person name="Pfeifer M."/>
            <person name="Jakobsen K.S."/>
            <person name="Wulff B.B."/>
            <person name="Steuernagel B."/>
            <person name="Mayer K.F."/>
            <person name="Olsen O.A."/>
        </authorList>
    </citation>
    <scope>NUCLEOTIDE SEQUENCE [LARGE SCALE GENOMIC DNA]</scope>
    <source>
        <strain evidence="2">cv. AL8/78</strain>
    </source>
</reference>
<sequence>MCQSRSPCSFILSSWYTSAEIVKSCVIVALILPSSSKYLSIPFLFGCLLKLEYYWSAGYCSLTFDSLKLPDAGKYY</sequence>
<reference evidence="1" key="5">
    <citation type="journal article" date="2021" name="G3 (Bethesda)">
        <title>Aegilops tauschii genome assembly Aet v5.0 features greater sequence contiguity and improved annotation.</title>
        <authorList>
            <person name="Wang L."/>
            <person name="Zhu T."/>
            <person name="Rodriguez J.C."/>
            <person name="Deal K.R."/>
            <person name="Dubcovsky J."/>
            <person name="McGuire P.E."/>
            <person name="Lux T."/>
            <person name="Spannagl M."/>
            <person name="Mayer K.F.X."/>
            <person name="Baldrich P."/>
            <person name="Meyers B.C."/>
            <person name="Huo N."/>
            <person name="Gu Y.Q."/>
            <person name="Zhou H."/>
            <person name="Devos K.M."/>
            <person name="Bennetzen J.L."/>
            <person name="Unver T."/>
            <person name="Budak H."/>
            <person name="Gulick P.J."/>
            <person name="Galiba G."/>
            <person name="Kalapos B."/>
            <person name="Nelson D.R."/>
            <person name="Li P."/>
            <person name="You F.M."/>
            <person name="Luo M.C."/>
            <person name="Dvorak J."/>
        </authorList>
    </citation>
    <scope>NUCLEOTIDE SEQUENCE [LARGE SCALE GENOMIC DNA]</scope>
    <source>
        <strain evidence="1">cv. AL8/78</strain>
    </source>
</reference>
<dbReference type="Proteomes" id="UP000015105">
    <property type="component" value="Chromosome 3D"/>
</dbReference>
<dbReference type="AlphaFoldDB" id="A0A453FUQ2"/>
<reference evidence="1" key="3">
    <citation type="journal article" date="2017" name="Nature">
        <title>Genome sequence of the progenitor of the wheat D genome Aegilops tauschii.</title>
        <authorList>
            <person name="Luo M.C."/>
            <person name="Gu Y.Q."/>
            <person name="Puiu D."/>
            <person name="Wang H."/>
            <person name="Twardziok S.O."/>
            <person name="Deal K.R."/>
            <person name="Huo N."/>
            <person name="Zhu T."/>
            <person name="Wang L."/>
            <person name="Wang Y."/>
            <person name="McGuire P.E."/>
            <person name="Liu S."/>
            <person name="Long H."/>
            <person name="Ramasamy R.K."/>
            <person name="Rodriguez J.C."/>
            <person name="Van S.L."/>
            <person name="Yuan L."/>
            <person name="Wang Z."/>
            <person name="Xia Z."/>
            <person name="Xiao L."/>
            <person name="Anderson O.D."/>
            <person name="Ouyang S."/>
            <person name="Liang Y."/>
            <person name="Zimin A.V."/>
            <person name="Pertea G."/>
            <person name="Qi P."/>
            <person name="Bennetzen J.L."/>
            <person name="Dai X."/>
            <person name="Dawson M.W."/>
            <person name="Muller H.G."/>
            <person name="Kugler K."/>
            <person name="Rivarola-Duarte L."/>
            <person name="Spannagl M."/>
            <person name="Mayer K.F.X."/>
            <person name="Lu F.H."/>
            <person name="Bevan M.W."/>
            <person name="Leroy P."/>
            <person name="Li P."/>
            <person name="You F.M."/>
            <person name="Sun Q."/>
            <person name="Liu Z."/>
            <person name="Lyons E."/>
            <person name="Wicker T."/>
            <person name="Salzberg S.L."/>
            <person name="Devos K.M."/>
            <person name="Dvorak J."/>
        </authorList>
    </citation>
    <scope>NUCLEOTIDE SEQUENCE [LARGE SCALE GENOMIC DNA]</scope>
    <source>
        <strain evidence="1">cv. AL8/78</strain>
    </source>
</reference>
<reference evidence="2" key="2">
    <citation type="journal article" date="2017" name="Nat. Plants">
        <title>The Aegilops tauschii genome reveals multiple impacts of transposons.</title>
        <authorList>
            <person name="Zhao G."/>
            <person name="Zou C."/>
            <person name="Li K."/>
            <person name="Wang K."/>
            <person name="Li T."/>
            <person name="Gao L."/>
            <person name="Zhang X."/>
            <person name="Wang H."/>
            <person name="Yang Z."/>
            <person name="Liu X."/>
            <person name="Jiang W."/>
            <person name="Mao L."/>
            <person name="Kong X."/>
            <person name="Jiao Y."/>
            <person name="Jia J."/>
        </authorList>
    </citation>
    <scope>NUCLEOTIDE SEQUENCE [LARGE SCALE GENOMIC DNA]</scope>
    <source>
        <strain evidence="2">cv. AL8/78</strain>
    </source>
</reference>
<organism evidence="1 2">
    <name type="scientific">Aegilops tauschii subsp. strangulata</name>
    <name type="common">Goatgrass</name>
    <dbReference type="NCBI Taxonomy" id="200361"/>
    <lineage>
        <taxon>Eukaryota</taxon>
        <taxon>Viridiplantae</taxon>
        <taxon>Streptophyta</taxon>
        <taxon>Embryophyta</taxon>
        <taxon>Tracheophyta</taxon>
        <taxon>Spermatophyta</taxon>
        <taxon>Magnoliopsida</taxon>
        <taxon>Liliopsida</taxon>
        <taxon>Poales</taxon>
        <taxon>Poaceae</taxon>
        <taxon>BOP clade</taxon>
        <taxon>Pooideae</taxon>
        <taxon>Triticodae</taxon>
        <taxon>Triticeae</taxon>
        <taxon>Triticinae</taxon>
        <taxon>Aegilops</taxon>
    </lineage>
</organism>
<protein>
    <submittedName>
        <fullName evidence="1">Uncharacterized protein</fullName>
    </submittedName>
</protein>
<keyword evidence="2" id="KW-1185">Reference proteome</keyword>
<dbReference type="EnsemblPlants" id="AET3Gv20786900.10">
    <property type="protein sequence ID" value="AET3Gv20786900.10"/>
    <property type="gene ID" value="AET3Gv20786900"/>
</dbReference>
<proteinExistence type="predicted"/>
<name>A0A453FUQ2_AEGTS</name>
<reference evidence="1" key="4">
    <citation type="submission" date="2019-03" db="UniProtKB">
        <authorList>
            <consortium name="EnsemblPlants"/>
        </authorList>
    </citation>
    <scope>IDENTIFICATION</scope>
</reference>
<accession>A0A453FUQ2</accession>
<dbReference type="Gramene" id="AET3Gv20786900.10">
    <property type="protein sequence ID" value="AET3Gv20786900.10"/>
    <property type="gene ID" value="AET3Gv20786900"/>
</dbReference>